<evidence type="ECO:0000313" key="1">
    <source>
        <dbReference type="EMBL" id="WVZ06796.1"/>
    </source>
</evidence>
<gene>
    <name evidence="1" type="ORF">V8G54_020142</name>
</gene>
<organism evidence="1 2">
    <name type="scientific">Vigna mungo</name>
    <name type="common">Black gram</name>
    <name type="synonym">Phaseolus mungo</name>
    <dbReference type="NCBI Taxonomy" id="3915"/>
    <lineage>
        <taxon>Eukaryota</taxon>
        <taxon>Viridiplantae</taxon>
        <taxon>Streptophyta</taxon>
        <taxon>Embryophyta</taxon>
        <taxon>Tracheophyta</taxon>
        <taxon>Spermatophyta</taxon>
        <taxon>Magnoliopsida</taxon>
        <taxon>eudicotyledons</taxon>
        <taxon>Gunneridae</taxon>
        <taxon>Pentapetalae</taxon>
        <taxon>rosids</taxon>
        <taxon>fabids</taxon>
        <taxon>Fabales</taxon>
        <taxon>Fabaceae</taxon>
        <taxon>Papilionoideae</taxon>
        <taxon>50 kb inversion clade</taxon>
        <taxon>NPAAA clade</taxon>
        <taxon>indigoferoid/millettioid clade</taxon>
        <taxon>Phaseoleae</taxon>
        <taxon>Vigna</taxon>
    </lineage>
</organism>
<dbReference type="EMBL" id="CP144695">
    <property type="protein sequence ID" value="WVZ06796.1"/>
    <property type="molecule type" value="Genomic_DNA"/>
</dbReference>
<dbReference type="GO" id="GO:0009834">
    <property type="term" value="P:plant-type secondary cell wall biogenesis"/>
    <property type="evidence" value="ECO:0007669"/>
    <property type="project" value="InterPro"/>
</dbReference>
<sequence length="115" mass="13027">MVAFALFCCVQRRKKKMQRKKVIHFDEQKRVQETIVSGPFGQNTVVVTVEDNVHIDEEITKSEKVGHSVHGVHAKSSSPLGVYETNSINIVGKRRIYVYIILVAAKNISLNQYIS</sequence>
<dbReference type="PANTHER" id="PTHR35697:SF1">
    <property type="entry name" value="PROTEIN TRACHEARY ELEMENT DIFFERENTIATION-RELATED 7"/>
    <property type="match status" value="1"/>
</dbReference>
<dbReference type="PANTHER" id="PTHR35697">
    <property type="entry name" value="OS08G0108300 PROTEIN"/>
    <property type="match status" value="1"/>
</dbReference>
<proteinExistence type="predicted"/>
<keyword evidence="2" id="KW-1185">Reference proteome</keyword>
<protein>
    <submittedName>
        <fullName evidence="1">Uncharacterized protein</fullName>
    </submittedName>
</protein>
<dbReference type="InterPro" id="IPR044950">
    <property type="entry name" value="TED6/7"/>
</dbReference>
<evidence type="ECO:0000313" key="2">
    <source>
        <dbReference type="Proteomes" id="UP001374535"/>
    </source>
</evidence>
<dbReference type="AlphaFoldDB" id="A0AAQ3RWF0"/>
<reference evidence="1 2" key="1">
    <citation type="journal article" date="2023" name="Life. Sci Alliance">
        <title>Evolutionary insights into 3D genome organization and epigenetic landscape of Vigna mungo.</title>
        <authorList>
            <person name="Junaid A."/>
            <person name="Singh B."/>
            <person name="Bhatia S."/>
        </authorList>
    </citation>
    <scope>NUCLEOTIDE SEQUENCE [LARGE SCALE GENOMIC DNA]</scope>
    <source>
        <strain evidence="1">Urdbean</strain>
    </source>
</reference>
<name>A0AAQ3RWF0_VIGMU</name>
<accession>A0AAQ3RWF0</accession>
<dbReference type="Proteomes" id="UP001374535">
    <property type="component" value="Chromosome 6"/>
</dbReference>